<sequence>MALAVLALAQTPVAGQQAAEIQREIVDSQQRLEAVRQERSRLQRDLSSLEGRVRDASSELANVERLVSASRSVVAEIDLQVVAVGGEYQSTSRSLLVTRERLLTATAVLNRRLRDIYKRGTLHSVRVMLGAGSFSGILTRYRYLRLIASYDRTLVRRVRELETDLVQENASLQSSMVSLDRLRQSRLSEVAALRSVEATHRRALDVYHAQEETATGRLEQLELDESRINLIITDLETRRVEIERTAARGVAPSTFTTAEAGALNWPVEGDLIYQFGTEVRPNGISLPWRGIGIRAAIGTPVRAVEAGTVELAGPMEGYGLSVILSHGGGFYTLYFYLEEIDVAQGREVVAGQVMGTVGGADTPEGPHLEFQVRSSASGLPEAEDPLRWLRAQGR</sequence>
<dbReference type="Gene3D" id="6.10.250.3150">
    <property type="match status" value="1"/>
</dbReference>
<name>A0A381RBV5_9ZZZZ</name>
<dbReference type="InterPro" id="IPR011055">
    <property type="entry name" value="Dup_hybrid_motif"/>
</dbReference>
<dbReference type="InterPro" id="IPR016047">
    <property type="entry name" value="M23ase_b-sheet_dom"/>
</dbReference>
<dbReference type="PANTHER" id="PTHR21666:SF270">
    <property type="entry name" value="MUREIN HYDROLASE ACTIVATOR ENVC"/>
    <property type="match status" value="1"/>
</dbReference>
<protein>
    <recommendedName>
        <fullName evidence="2">M23ase beta-sheet core domain-containing protein</fullName>
    </recommendedName>
</protein>
<gene>
    <name evidence="3" type="ORF">METZ01_LOCUS41984</name>
</gene>
<dbReference type="Gene3D" id="2.70.70.10">
    <property type="entry name" value="Glucose Permease (Domain IIA)"/>
    <property type="match status" value="1"/>
</dbReference>
<dbReference type="GO" id="GO:0004222">
    <property type="term" value="F:metalloendopeptidase activity"/>
    <property type="evidence" value="ECO:0007669"/>
    <property type="project" value="TreeGrafter"/>
</dbReference>
<dbReference type="PANTHER" id="PTHR21666">
    <property type="entry name" value="PEPTIDASE-RELATED"/>
    <property type="match status" value="1"/>
</dbReference>
<dbReference type="EMBL" id="UINC01001804">
    <property type="protein sequence ID" value="SUZ89130.1"/>
    <property type="molecule type" value="Genomic_DNA"/>
</dbReference>
<dbReference type="InterPro" id="IPR050570">
    <property type="entry name" value="Cell_wall_metabolism_enzyme"/>
</dbReference>
<keyword evidence="1" id="KW-0175">Coiled coil</keyword>
<dbReference type="SUPFAM" id="SSF51261">
    <property type="entry name" value="Duplicated hybrid motif"/>
    <property type="match status" value="1"/>
</dbReference>
<evidence type="ECO:0000259" key="2">
    <source>
        <dbReference type="Pfam" id="PF01551"/>
    </source>
</evidence>
<proteinExistence type="predicted"/>
<dbReference type="Pfam" id="PF01551">
    <property type="entry name" value="Peptidase_M23"/>
    <property type="match status" value="1"/>
</dbReference>
<evidence type="ECO:0000256" key="1">
    <source>
        <dbReference type="SAM" id="Coils"/>
    </source>
</evidence>
<dbReference type="CDD" id="cd12797">
    <property type="entry name" value="M23_peptidase"/>
    <property type="match status" value="1"/>
</dbReference>
<accession>A0A381RBV5</accession>
<reference evidence="3" key="1">
    <citation type="submission" date="2018-05" db="EMBL/GenBank/DDBJ databases">
        <authorList>
            <person name="Lanie J.A."/>
            <person name="Ng W.-L."/>
            <person name="Kazmierczak K.M."/>
            <person name="Andrzejewski T.M."/>
            <person name="Davidsen T.M."/>
            <person name="Wayne K.J."/>
            <person name="Tettelin H."/>
            <person name="Glass J.I."/>
            <person name="Rusch D."/>
            <person name="Podicherti R."/>
            <person name="Tsui H.-C.T."/>
            <person name="Winkler M.E."/>
        </authorList>
    </citation>
    <scope>NUCLEOTIDE SEQUENCE</scope>
</reference>
<feature type="domain" description="M23ase beta-sheet core" evidence="2">
    <location>
        <begin position="288"/>
        <end position="375"/>
    </location>
</feature>
<dbReference type="AlphaFoldDB" id="A0A381RBV5"/>
<feature type="coiled-coil region" evidence="1">
    <location>
        <begin position="18"/>
        <end position="66"/>
    </location>
</feature>
<evidence type="ECO:0000313" key="3">
    <source>
        <dbReference type="EMBL" id="SUZ89130.1"/>
    </source>
</evidence>
<organism evidence="3">
    <name type="scientific">marine metagenome</name>
    <dbReference type="NCBI Taxonomy" id="408172"/>
    <lineage>
        <taxon>unclassified sequences</taxon>
        <taxon>metagenomes</taxon>
        <taxon>ecological metagenomes</taxon>
    </lineage>
</organism>